<dbReference type="EMBL" id="KE344868">
    <property type="protein sequence ID" value="EXB82273.1"/>
    <property type="molecule type" value="Genomic_DNA"/>
</dbReference>
<dbReference type="AlphaFoldDB" id="W9RKD2"/>
<dbReference type="OrthoDB" id="1870641at2759"/>
<dbReference type="eggNOG" id="ENOG502R5DD">
    <property type="taxonomic scope" value="Eukaryota"/>
</dbReference>
<name>W9RKD2_9ROSA</name>
<sequence length="297" mass="32814">MAIIGDALRQAFMLKHEYESLREEDRAWGKLQRPLLTAFVAVICLVVVVSTIIMLNIVFPADASRRPFCGDRALQRLQINVNGEGGGGEGDSELFPGAFYLTDQETVDYFWMVVLVPSTIIFLLTAVYLISGITVAYSAPTRHGCLKVVENNYCASKRGGVRCLAILNAVFAILFALLALFLGSSLLTLGNSCSLPLFWCYEFASWGLVILYGGTSFFLRRRAAVILDEGNSSGRNLGLEMLEANPVEVTPEVERRVSEGFKAWMGLSLLSSDEEDELDSYHEASQLTRTNSNRETI</sequence>
<keyword evidence="1" id="KW-1133">Transmembrane helix</keyword>
<feature type="transmembrane region" description="Helical" evidence="1">
    <location>
        <begin position="109"/>
        <end position="139"/>
    </location>
</feature>
<dbReference type="Proteomes" id="UP000030645">
    <property type="component" value="Unassembled WGS sequence"/>
</dbReference>
<feature type="transmembrane region" description="Helical" evidence="1">
    <location>
        <begin position="203"/>
        <end position="219"/>
    </location>
</feature>
<evidence type="ECO:0000256" key="1">
    <source>
        <dbReference type="SAM" id="Phobius"/>
    </source>
</evidence>
<dbReference type="KEGG" id="mnt:21390668"/>
<proteinExistence type="predicted"/>
<keyword evidence="1" id="KW-0472">Membrane</keyword>
<dbReference type="PANTHER" id="PTHR36060">
    <property type="entry name" value="OS02G0272400 PROTEIN"/>
    <property type="match status" value="1"/>
</dbReference>
<evidence type="ECO:0000313" key="3">
    <source>
        <dbReference type="Proteomes" id="UP000030645"/>
    </source>
</evidence>
<protein>
    <recommendedName>
        <fullName evidence="4">Transmembrane protein</fullName>
    </recommendedName>
</protein>
<organism evidence="2 3">
    <name type="scientific">Morus notabilis</name>
    <dbReference type="NCBI Taxonomy" id="981085"/>
    <lineage>
        <taxon>Eukaryota</taxon>
        <taxon>Viridiplantae</taxon>
        <taxon>Streptophyta</taxon>
        <taxon>Embryophyta</taxon>
        <taxon>Tracheophyta</taxon>
        <taxon>Spermatophyta</taxon>
        <taxon>Magnoliopsida</taxon>
        <taxon>eudicotyledons</taxon>
        <taxon>Gunneridae</taxon>
        <taxon>Pentapetalae</taxon>
        <taxon>rosids</taxon>
        <taxon>fabids</taxon>
        <taxon>Rosales</taxon>
        <taxon>Moraceae</taxon>
        <taxon>Moreae</taxon>
        <taxon>Morus</taxon>
    </lineage>
</organism>
<keyword evidence="1" id="KW-0812">Transmembrane</keyword>
<evidence type="ECO:0000313" key="2">
    <source>
        <dbReference type="EMBL" id="EXB82273.1"/>
    </source>
</evidence>
<feature type="transmembrane region" description="Helical" evidence="1">
    <location>
        <begin position="35"/>
        <end position="59"/>
    </location>
</feature>
<feature type="transmembrane region" description="Helical" evidence="1">
    <location>
        <begin position="160"/>
        <end position="183"/>
    </location>
</feature>
<reference evidence="3" key="1">
    <citation type="submission" date="2013-01" db="EMBL/GenBank/DDBJ databases">
        <title>Draft Genome Sequence of a Mulberry Tree, Morus notabilis C.K. Schneid.</title>
        <authorList>
            <person name="He N."/>
            <person name="Zhao S."/>
        </authorList>
    </citation>
    <scope>NUCLEOTIDE SEQUENCE</scope>
</reference>
<accession>W9RKD2</accession>
<keyword evidence="3" id="KW-1185">Reference proteome</keyword>
<dbReference type="PANTHER" id="PTHR36060:SF1">
    <property type="entry name" value="OS02G0272400 PROTEIN"/>
    <property type="match status" value="1"/>
</dbReference>
<evidence type="ECO:0008006" key="4">
    <source>
        <dbReference type="Google" id="ProtNLM"/>
    </source>
</evidence>
<gene>
    <name evidence="2" type="ORF">L484_007263</name>
</gene>
<dbReference type="STRING" id="981085.W9RKD2"/>